<gene>
    <name evidence="2" type="ORF">METZ01_LOCUS335492</name>
</gene>
<protein>
    <recommendedName>
        <fullName evidence="1">Methyltransferase FkbM domain-containing protein</fullName>
    </recommendedName>
</protein>
<dbReference type="EMBL" id="UINC01113193">
    <property type="protein sequence ID" value="SVC82638.1"/>
    <property type="molecule type" value="Genomic_DNA"/>
</dbReference>
<proteinExistence type="predicted"/>
<dbReference type="SUPFAM" id="SSF53335">
    <property type="entry name" value="S-adenosyl-L-methionine-dependent methyltransferases"/>
    <property type="match status" value="1"/>
</dbReference>
<dbReference type="Gene3D" id="3.40.50.150">
    <property type="entry name" value="Vaccinia Virus protein VP39"/>
    <property type="match status" value="1"/>
</dbReference>
<feature type="non-terminal residue" evidence="2">
    <location>
        <position position="1"/>
    </location>
</feature>
<name>A0A382QCF3_9ZZZZ</name>
<evidence type="ECO:0000313" key="2">
    <source>
        <dbReference type="EMBL" id="SVC82638.1"/>
    </source>
</evidence>
<dbReference type="AlphaFoldDB" id="A0A382QCF3"/>
<dbReference type="InterPro" id="IPR006342">
    <property type="entry name" value="FkbM_mtfrase"/>
</dbReference>
<reference evidence="2" key="1">
    <citation type="submission" date="2018-05" db="EMBL/GenBank/DDBJ databases">
        <authorList>
            <person name="Lanie J.A."/>
            <person name="Ng W.-L."/>
            <person name="Kazmierczak K.M."/>
            <person name="Andrzejewski T.M."/>
            <person name="Davidsen T.M."/>
            <person name="Wayne K.J."/>
            <person name="Tettelin H."/>
            <person name="Glass J.I."/>
            <person name="Rusch D."/>
            <person name="Podicherti R."/>
            <person name="Tsui H.-C.T."/>
            <person name="Winkler M.E."/>
        </authorList>
    </citation>
    <scope>NUCLEOTIDE SEQUENCE</scope>
</reference>
<dbReference type="InterPro" id="IPR029063">
    <property type="entry name" value="SAM-dependent_MTases_sf"/>
</dbReference>
<organism evidence="2">
    <name type="scientific">marine metagenome</name>
    <dbReference type="NCBI Taxonomy" id="408172"/>
    <lineage>
        <taxon>unclassified sequences</taxon>
        <taxon>metagenomes</taxon>
        <taxon>ecological metagenomes</taxon>
    </lineage>
</organism>
<sequence>ILMSKCNWVVNAYEPDPHHITVMKTNIEKNQAENININQMAVSGFNGNAEFTRVLGNTTGSHLTGAKDKPYGDLEKFKVVVKDIQDIMPFSDLIKLDVEGEEANVITSTVSQNWNECDMIAEVGSESNAIAIFNHLSNLRINMFSQKIGWSKVKSLSQIPISYKEGSLFISKRESLPI</sequence>
<accession>A0A382QCF3</accession>
<dbReference type="NCBIfam" id="TIGR01444">
    <property type="entry name" value="fkbM_fam"/>
    <property type="match status" value="1"/>
</dbReference>
<feature type="domain" description="Methyltransferase FkbM" evidence="1">
    <location>
        <begin position="9"/>
        <end position="121"/>
    </location>
</feature>
<evidence type="ECO:0000259" key="1">
    <source>
        <dbReference type="Pfam" id="PF05050"/>
    </source>
</evidence>
<dbReference type="Pfam" id="PF05050">
    <property type="entry name" value="Methyltransf_21"/>
    <property type="match status" value="1"/>
</dbReference>